<feature type="compositionally biased region" description="Polar residues" evidence="1">
    <location>
        <begin position="1"/>
        <end position="16"/>
    </location>
</feature>
<evidence type="ECO:0000313" key="3">
    <source>
        <dbReference type="Proteomes" id="UP000198415"/>
    </source>
</evidence>
<dbReference type="RefSeq" id="WP_089293762.1">
    <property type="nucleotide sequence ID" value="NZ_BOMU01000035.1"/>
</dbReference>
<accession>A0A238YP15</accession>
<dbReference type="AlphaFoldDB" id="A0A238YP15"/>
<proteinExistence type="predicted"/>
<dbReference type="EMBL" id="FZNR01000005">
    <property type="protein sequence ID" value="SNR72548.1"/>
    <property type="molecule type" value="Genomic_DNA"/>
</dbReference>
<protein>
    <submittedName>
        <fullName evidence="2">Uncharacterized protein</fullName>
    </submittedName>
</protein>
<feature type="region of interest" description="Disordered" evidence="1">
    <location>
        <begin position="1"/>
        <end position="48"/>
    </location>
</feature>
<name>A0A238YP15_9ACTN</name>
<gene>
    <name evidence="2" type="ORF">SAMN06264365_10542</name>
</gene>
<evidence type="ECO:0000313" key="2">
    <source>
        <dbReference type="EMBL" id="SNR72548.1"/>
    </source>
</evidence>
<keyword evidence="3" id="KW-1185">Reference proteome</keyword>
<organism evidence="2 3">
    <name type="scientific">Actinoplanes regularis</name>
    <dbReference type="NCBI Taxonomy" id="52697"/>
    <lineage>
        <taxon>Bacteria</taxon>
        <taxon>Bacillati</taxon>
        <taxon>Actinomycetota</taxon>
        <taxon>Actinomycetes</taxon>
        <taxon>Micromonosporales</taxon>
        <taxon>Micromonosporaceae</taxon>
        <taxon>Actinoplanes</taxon>
    </lineage>
</organism>
<reference evidence="2 3" key="1">
    <citation type="submission" date="2017-06" db="EMBL/GenBank/DDBJ databases">
        <authorList>
            <person name="Kim H.J."/>
            <person name="Triplett B.A."/>
        </authorList>
    </citation>
    <scope>NUCLEOTIDE SEQUENCE [LARGE SCALE GENOMIC DNA]</scope>
    <source>
        <strain evidence="2 3">DSM 43151</strain>
    </source>
</reference>
<evidence type="ECO:0000256" key="1">
    <source>
        <dbReference type="SAM" id="MobiDB-lite"/>
    </source>
</evidence>
<dbReference type="OrthoDB" id="3285299at2"/>
<sequence>MRSTDGASSAPGNTNRPGVAAGPVSTRIPNQRNRYARPVPSGPGDGGNDVAWLRDLARRGELGPAIAAGQGARLSRAAFAVSYQIVFDVVTRRLELSNRGHTWCVPFMDGACLDGYYDDVEALIDYLLACTKPIEDLEGWLAHWAPKAAIDGHRRRRGERGALQRPRMTRALATDLNDDPWLSELALKILVWVGLPTGAGAELWPLDRWAQMRAERTGDHAGSTPARVAADVERVLAAMRRRPQWYEDFVERPLGRKVAPLAAPPGDGVTDPRPLVTVTPEEIEDRRISELAWTAVEAIRIGLDHHHDPTETVIEVLTRLFLGGAGSDEFDRTPSAGDDQRHRRLSALLDDPVALTGIVDRVLGIVRGEPQR</sequence>
<dbReference type="Proteomes" id="UP000198415">
    <property type="component" value="Unassembled WGS sequence"/>
</dbReference>